<dbReference type="InterPro" id="IPR051304">
    <property type="entry name" value="SCF_F-box_domain"/>
</dbReference>
<feature type="compositionally biased region" description="Low complexity" evidence="1">
    <location>
        <begin position="60"/>
        <end position="72"/>
    </location>
</feature>
<reference evidence="4" key="1">
    <citation type="journal article" date="2017" name="Nat. Commun.">
        <title>The asparagus genome sheds light on the origin and evolution of a young Y chromosome.</title>
        <authorList>
            <person name="Harkess A."/>
            <person name="Zhou J."/>
            <person name="Xu C."/>
            <person name="Bowers J.E."/>
            <person name="Van der Hulst R."/>
            <person name="Ayyampalayam S."/>
            <person name="Mercati F."/>
            <person name="Riccardi P."/>
            <person name="McKain M.R."/>
            <person name="Kakrana A."/>
            <person name="Tang H."/>
            <person name="Ray J."/>
            <person name="Groenendijk J."/>
            <person name="Arikit S."/>
            <person name="Mathioni S.M."/>
            <person name="Nakano M."/>
            <person name="Shan H."/>
            <person name="Telgmann-Rauber A."/>
            <person name="Kanno A."/>
            <person name="Yue Z."/>
            <person name="Chen H."/>
            <person name="Li W."/>
            <person name="Chen Y."/>
            <person name="Xu X."/>
            <person name="Zhang Y."/>
            <person name="Luo S."/>
            <person name="Chen H."/>
            <person name="Gao J."/>
            <person name="Mao Z."/>
            <person name="Pires J.C."/>
            <person name="Luo M."/>
            <person name="Kudrna D."/>
            <person name="Wing R.A."/>
            <person name="Meyers B.C."/>
            <person name="Yi K."/>
            <person name="Kong H."/>
            <person name="Lavrijsen P."/>
            <person name="Sunseri F."/>
            <person name="Falavigna A."/>
            <person name="Ye Y."/>
            <person name="Leebens-Mack J.H."/>
            <person name="Chen G."/>
        </authorList>
    </citation>
    <scope>NUCLEOTIDE SEQUENCE [LARGE SCALE GENOMIC DNA]</scope>
    <source>
        <strain evidence="4">cv. DH0086</strain>
    </source>
</reference>
<feature type="compositionally biased region" description="Basic and acidic residues" evidence="1">
    <location>
        <begin position="82"/>
        <end position="94"/>
    </location>
</feature>
<accession>A0A5P1ELZ5</accession>
<evidence type="ECO:0000259" key="2">
    <source>
        <dbReference type="Pfam" id="PF03478"/>
    </source>
</evidence>
<dbReference type="InterPro" id="IPR005174">
    <property type="entry name" value="KIB1-4_b-propeller"/>
</dbReference>
<dbReference type="Gramene" id="ONK65070">
    <property type="protein sequence ID" value="ONK65070"/>
    <property type="gene ID" value="A4U43_C07F33290"/>
</dbReference>
<feature type="compositionally biased region" description="Basic residues" evidence="1">
    <location>
        <begin position="95"/>
        <end position="104"/>
    </location>
</feature>
<evidence type="ECO:0000313" key="3">
    <source>
        <dbReference type="EMBL" id="ONK65070.1"/>
    </source>
</evidence>
<sequence length="390" mass="44930">MAIRSSSRLPPPITLLCRQISRWRFLQLIRQRLSLADYLRFPAVCKRFAAAHRQHPPPYSDTSSPGSSPSDPEVMSPPPRHPPHDREHEYEDRPHHSRHPYRRPFRFLGPTRPSSLLQPPCPPTPPMHISVGIILRIAMNGGMAVAPPIWSYSGYNLAYARLGIDRAWIELKDTLTRDSFQDVVAYKDGLFCALDFYARKVVALDFSSPPTVRLTDLTLNLPAYQDRSDEWTCFQEAQLVNSSSKLFLVRWRSLVKVGETKRRELDVYKLMDDGSDDDNDADKKWVPIRSLGNSSFFLGLNRSISLSAATFPRLRTNCIYLHRDAVYRMSPVYRMSLENDMYASTSEDDEDHHTYLIYDLGDQGWDEYYPSSVLFYGFWMTPRLPSKSTC</sequence>
<dbReference type="AlphaFoldDB" id="A0A5P1ELZ5"/>
<dbReference type="PANTHER" id="PTHR47123">
    <property type="entry name" value="F-BOX PROTEIN SKIP23"/>
    <property type="match status" value="1"/>
</dbReference>
<proteinExistence type="predicted"/>
<keyword evidence="4" id="KW-1185">Reference proteome</keyword>
<dbReference type="EMBL" id="CM007387">
    <property type="protein sequence ID" value="ONK65070.1"/>
    <property type="molecule type" value="Genomic_DNA"/>
</dbReference>
<evidence type="ECO:0000313" key="4">
    <source>
        <dbReference type="Proteomes" id="UP000243459"/>
    </source>
</evidence>
<name>A0A5P1ELZ5_ASPOF</name>
<dbReference type="PANTHER" id="PTHR47123:SF15">
    <property type="entry name" value="F-BOX PROTEIN SKIP23"/>
    <property type="match status" value="1"/>
</dbReference>
<dbReference type="Proteomes" id="UP000243459">
    <property type="component" value="Chromosome 7"/>
</dbReference>
<gene>
    <name evidence="3" type="ORF">A4U43_C07F33290</name>
</gene>
<feature type="domain" description="KIB1-4 beta-propeller" evidence="2">
    <location>
        <begin position="151"/>
        <end position="324"/>
    </location>
</feature>
<feature type="region of interest" description="Disordered" evidence="1">
    <location>
        <begin position="53"/>
        <end position="104"/>
    </location>
</feature>
<evidence type="ECO:0000256" key="1">
    <source>
        <dbReference type="SAM" id="MobiDB-lite"/>
    </source>
</evidence>
<protein>
    <recommendedName>
        <fullName evidence="2">KIB1-4 beta-propeller domain-containing protein</fullName>
    </recommendedName>
</protein>
<dbReference type="Pfam" id="PF03478">
    <property type="entry name" value="Beta-prop_KIB1-4"/>
    <property type="match status" value="1"/>
</dbReference>
<organism evidence="3 4">
    <name type="scientific">Asparagus officinalis</name>
    <name type="common">Garden asparagus</name>
    <dbReference type="NCBI Taxonomy" id="4686"/>
    <lineage>
        <taxon>Eukaryota</taxon>
        <taxon>Viridiplantae</taxon>
        <taxon>Streptophyta</taxon>
        <taxon>Embryophyta</taxon>
        <taxon>Tracheophyta</taxon>
        <taxon>Spermatophyta</taxon>
        <taxon>Magnoliopsida</taxon>
        <taxon>Liliopsida</taxon>
        <taxon>Asparagales</taxon>
        <taxon>Asparagaceae</taxon>
        <taxon>Asparagoideae</taxon>
        <taxon>Asparagus</taxon>
    </lineage>
</organism>